<evidence type="ECO:0000256" key="2">
    <source>
        <dbReference type="ARBA" id="ARBA00023125"/>
    </source>
</evidence>
<protein>
    <recommendedName>
        <fullName evidence="6">NAC domain-containing protein</fullName>
    </recommendedName>
</protein>
<dbReference type="Proteomes" id="UP001231189">
    <property type="component" value="Unassembled WGS sequence"/>
</dbReference>
<dbReference type="Gene3D" id="2.170.150.80">
    <property type="entry name" value="NAC domain"/>
    <property type="match status" value="1"/>
</dbReference>
<feature type="domain" description="NAC" evidence="6">
    <location>
        <begin position="100"/>
        <end position="258"/>
    </location>
</feature>
<dbReference type="PANTHER" id="PTHR31079">
    <property type="entry name" value="NAC DOMAIN-CONTAINING PROTEIN 73"/>
    <property type="match status" value="1"/>
</dbReference>
<keyword evidence="4" id="KW-0539">Nucleus</keyword>
<evidence type="ECO:0000256" key="3">
    <source>
        <dbReference type="ARBA" id="ARBA00023163"/>
    </source>
</evidence>
<evidence type="ECO:0000256" key="5">
    <source>
        <dbReference type="SAM" id="MobiDB-lite"/>
    </source>
</evidence>
<dbReference type="Pfam" id="PF02365">
    <property type="entry name" value="NAM"/>
    <property type="match status" value="1"/>
</dbReference>
<proteinExistence type="predicted"/>
<dbReference type="InterPro" id="IPR044799">
    <property type="entry name" value="SOG1-like"/>
</dbReference>
<evidence type="ECO:0000256" key="4">
    <source>
        <dbReference type="ARBA" id="ARBA00023242"/>
    </source>
</evidence>
<dbReference type="AlphaFoldDB" id="A0AAD8TIX3"/>
<accession>A0AAD8TIX3</accession>
<dbReference type="InterPro" id="IPR003441">
    <property type="entry name" value="NAC-dom"/>
</dbReference>
<dbReference type="PROSITE" id="PS51005">
    <property type="entry name" value="NAC"/>
    <property type="match status" value="1"/>
</dbReference>
<evidence type="ECO:0000313" key="7">
    <source>
        <dbReference type="EMBL" id="KAK1683750.1"/>
    </source>
</evidence>
<dbReference type="InterPro" id="IPR036093">
    <property type="entry name" value="NAC_dom_sf"/>
</dbReference>
<dbReference type="GO" id="GO:0003700">
    <property type="term" value="F:DNA-binding transcription factor activity"/>
    <property type="evidence" value="ECO:0007669"/>
    <property type="project" value="InterPro"/>
</dbReference>
<sequence length="362" mass="40301">MLSHFLSPCSALKLPTAPEQPPVAAQSGVHGRVSRVLVPPLGSDFSFRSRSLIINGKIIAAMIRNSSTEIKELITAAWKECPNCEYHMHNDDVSSQWPGLPVGVKFDPTDLELIGHLEGKVGRVASHVLIDNFIPTIKEEEGICYTHPKNLPGIKMDGSSSHFFHKISNAYEVGKRKRRKISNTNNTDCYENITWHQTGKSSRILDNSVIKGWKKILVLHKCYNEKKVKTNWTMHQCHLGAEVGEKHGELVVSRVFWQVKNNTRKSQMHAADAESGSSSVEINPTTPNMYPPQPRGLSGSPLETEQNQDEEEPNSSAVQGYAALPPLRNTDIHENPTPLDFPDLDPTFLATLHELFDLTFAG</sequence>
<keyword evidence="2" id="KW-0238">DNA-binding</keyword>
<dbReference type="EMBL" id="JAUUTY010000002">
    <property type="protein sequence ID" value="KAK1683750.1"/>
    <property type="molecule type" value="Genomic_DNA"/>
</dbReference>
<evidence type="ECO:0000256" key="1">
    <source>
        <dbReference type="ARBA" id="ARBA00023015"/>
    </source>
</evidence>
<evidence type="ECO:0000259" key="6">
    <source>
        <dbReference type="PROSITE" id="PS51005"/>
    </source>
</evidence>
<evidence type="ECO:0000313" key="8">
    <source>
        <dbReference type="Proteomes" id="UP001231189"/>
    </source>
</evidence>
<name>A0AAD8TIX3_LOLMU</name>
<feature type="compositionally biased region" description="Polar residues" evidence="5">
    <location>
        <begin position="275"/>
        <end position="288"/>
    </location>
</feature>
<feature type="region of interest" description="Disordered" evidence="5">
    <location>
        <begin position="267"/>
        <end position="317"/>
    </location>
</feature>
<organism evidence="7 8">
    <name type="scientific">Lolium multiflorum</name>
    <name type="common">Italian ryegrass</name>
    <name type="synonym">Lolium perenne subsp. multiflorum</name>
    <dbReference type="NCBI Taxonomy" id="4521"/>
    <lineage>
        <taxon>Eukaryota</taxon>
        <taxon>Viridiplantae</taxon>
        <taxon>Streptophyta</taxon>
        <taxon>Embryophyta</taxon>
        <taxon>Tracheophyta</taxon>
        <taxon>Spermatophyta</taxon>
        <taxon>Magnoliopsida</taxon>
        <taxon>Liliopsida</taxon>
        <taxon>Poales</taxon>
        <taxon>Poaceae</taxon>
        <taxon>BOP clade</taxon>
        <taxon>Pooideae</taxon>
        <taxon>Poodae</taxon>
        <taxon>Poeae</taxon>
        <taxon>Poeae Chloroplast Group 2 (Poeae type)</taxon>
        <taxon>Loliodinae</taxon>
        <taxon>Loliinae</taxon>
        <taxon>Lolium</taxon>
    </lineage>
</organism>
<comment type="caution">
    <text evidence="7">The sequence shown here is derived from an EMBL/GenBank/DDBJ whole genome shotgun (WGS) entry which is preliminary data.</text>
</comment>
<keyword evidence="1" id="KW-0805">Transcription regulation</keyword>
<dbReference type="SUPFAM" id="SSF101941">
    <property type="entry name" value="NAC domain"/>
    <property type="match status" value="1"/>
</dbReference>
<dbReference type="GO" id="GO:0005634">
    <property type="term" value="C:nucleus"/>
    <property type="evidence" value="ECO:0007669"/>
    <property type="project" value="TreeGrafter"/>
</dbReference>
<gene>
    <name evidence="7" type="ORF">QYE76_044598</name>
</gene>
<dbReference type="GO" id="GO:0000976">
    <property type="term" value="F:transcription cis-regulatory region binding"/>
    <property type="evidence" value="ECO:0007669"/>
    <property type="project" value="TreeGrafter"/>
</dbReference>
<reference evidence="7" key="1">
    <citation type="submission" date="2023-07" db="EMBL/GenBank/DDBJ databases">
        <title>A chromosome-level genome assembly of Lolium multiflorum.</title>
        <authorList>
            <person name="Chen Y."/>
            <person name="Copetti D."/>
            <person name="Kolliker R."/>
            <person name="Studer B."/>
        </authorList>
    </citation>
    <scope>NUCLEOTIDE SEQUENCE</scope>
    <source>
        <strain evidence="7">02402/16</strain>
        <tissue evidence="7">Leaf</tissue>
    </source>
</reference>
<keyword evidence="3" id="KW-0804">Transcription</keyword>
<dbReference type="PANTHER" id="PTHR31079:SF25">
    <property type="entry name" value="NAC DOMAIN TRANSCRIPTION FACTOR SUPERFAMILY PROTEIN-RELATED"/>
    <property type="match status" value="1"/>
</dbReference>
<keyword evidence="8" id="KW-1185">Reference proteome</keyword>